<dbReference type="InterPro" id="IPR053145">
    <property type="entry name" value="AB_hydrolase_Est10"/>
</dbReference>
<dbReference type="Gene3D" id="3.40.50.1820">
    <property type="entry name" value="alpha/beta hydrolase"/>
    <property type="match status" value="1"/>
</dbReference>
<dbReference type="KEGG" id="crw:CROST_000790"/>
<dbReference type="RefSeq" id="WP_077833525.1">
    <property type="nucleotide sequence ID" value="NZ_CP096983.1"/>
</dbReference>
<dbReference type="AlphaFoldDB" id="A0A1S8MAD4"/>
<reference evidence="2 3" key="1">
    <citation type="submission" date="2022-04" db="EMBL/GenBank/DDBJ databases">
        <title>Genome sequence of C. roseum typestrain.</title>
        <authorList>
            <person name="Poehlein A."/>
            <person name="Schoch T."/>
            <person name="Duerre P."/>
            <person name="Daniel R."/>
        </authorList>
    </citation>
    <scope>NUCLEOTIDE SEQUENCE [LARGE SCALE GENOMIC DNA]</scope>
    <source>
        <strain evidence="2 3">DSM 7320</strain>
    </source>
</reference>
<dbReference type="InterPro" id="IPR022742">
    <property type="entry name" value="Hydrolase_4"/>
</dbReference>
<evidence type="ECO:0000313" key="2">
    <source>
        <dbReference type="EMBL" id="URZ09408.1"/>
    </source>
</evidence>
<name>A0A1S8MAD4_9CLOT</name>
<accession>A0A1S8MAD4</accession>
<dbReference type="PANTHER" id="PTHR43265">
    <property type="entry name" value="ESTERASE ESTD"/>
    <property type="match status" value="1"/>
</dbReference>
<gene>
    <name evidence="2" type="ORF">CROST_000790</name>
</gene>
<feature type="domain" description="Serine aminopeptidase S33" evidence="1">
    <location>
        <begin position="30"/>
        <end position="144"/>
    </location>
</feature>
<sequence length="256" mass="28712">MQKTVEIESENLTLRGVIHIPNNIEEKMPIVIIYHGFCGNKMGPHFIFVKLARTLEKLGIASIRFDFAGTGESDGDFVDMTFSKEVYDANVILDYVKTLDFIDKERIAILGFSMGGAIASVVAGDRGDEIKTLCLWAPAGNMEEVILSDAYIGDSYNKVIETGTFDVEGLLLGKEFLEDIHTIDIFDRAAAYNKESIIIHGSKDEIVPLSTSEKYLTLYKEKSSLELVKGANHIFEKNSWENRVIDITKQYLKDKL</sequence>
<keyword evidence="3" id="KW-1185">Reference proteome</keyword>
<protein>
    <recommendedName>
        <fullName evidence="1">Serine aminopeptidase S33 domain-containing protein</fullName>
    </recommendedName>
</protein>
<dbReference type="GO" id="GO:0052689">
    <property type="term" value="F:carboxylic ester hydrolase activity"/>
    <property type="evidence" value="ECO:0007669"/>
    <property type="project" value="TreeGrafter"/>
</dbReference>
<dbReference type="SUPFAM" id="SSF53474">
    <property type="entry name" value="alpha/beta-Hydrolases"/>
    <property type="match status" value="1"/>
</dbReference>
<dbReference type="Pfam" id="PF12146">
    <property type="entry name" value="Hydrolase_4"/>
    <property type="match status" value="1"/>
</dbReference>
<dbReference type="Proteomes" id="UP000190951">
    <property type="component" value="Chromosome"/>
</dbReference>
<dbReference type="InterPro" id="IPR029058">
    <property type="entry name" value="AB_hydrolase_fold"/>
</dbReference>
<dbReference type="STRING" id="84029.CROST_32500"/>
<dbReference type="PANTHER" id="PTHR43265:SF1">
    <property type="entry name" value="ESTERASE ESTD"/>
    <property type="match status" value="1"/>
</dbReference>
<proteinExistence type="predicted"/>
<organism evidence="2 3">
    <name type="scientific">Clostridium felsineum</name>
    <dbReference type="NCBI Taxonomy" id="36839"/>
    <lineage>
        <taxon>Bacteria</taxon>
        <taxon>Bacillati</taxon>
        <taxon>Bacillota</taxon>
        <taxon>Clostridia</taxon>
        <taxon>Eubacteriales</taxon>
        <taxon>Clostridiaceae</taxon>
        <taxon>Clostridium</taxon>
    </lineage>
</organism>
<evidence type="ECO:0000259" key="1">
    <source>
        <dbReference type="Pfam" id="PF12146"/>
    </source>
</evidence>
<dbReference type="EMBL" id="CP096983">
    <property type="protein sequence ID" value="URZ09408.1"/>
    <property type="molecule type" value="Genomic_DNA"/>
</dbReference>
<evidence type="ECO:0000313" key="3">
    <source>
        <dbReference type="Proteomes" id="UP000190951"/>
    </source>
</evidence>